<protein>
    <submittedName>
        <fullName evidence="2">Uncharacterized protein</fullName>
    </submittedName>
</protein>
<dbReference type="EMBL" id="JAAWWB010000038">
    <property type="protein sequence ID" value="KAG6737552.1"/>
    <property type="molecule type" value="Genomic_DNA"/>
</dbReference>
<feature type="chain" id="PRO_5036463900" evidence="1">
    <location>
        <begin position="22"/>
        <end position="109"/>
    </location>
</feature>
<keyword evidence="3" id="KW-1185">Reference proteome</keyword>
<sequence length="109" mass="12091">MLLQLILVFVIFSGFLENGNAGIMSAFIRSEWPSIDIPLDNEVFAVPKDHNAPQQVSNWNILCLKDMRFVTLCNISSMLFSIETSCVISRVPVITVREVPEGLAAVDHG</sequence>
<organism evidence="2 3">
    <name type="scientific">Populus tomentosa</name>
    <name type="common">Chinese white poplar</name>
    <dbReference type="NCBI Taxonomy" id="118781"/>
    <lineage>
        <taxon>Eukaryota</taxon>
        <taxon>Viridiplantae</taxon>
        <taxon>Streptophyta</taxon>
        <taxon>Embryophyta</taxon>
        <taxon>Tracheophyta</taxon>
        <taxon>Spermatophyta</taxon>
        <taxon>Magnoliopsida</taxon>
        <taxon>eudicotyledons</taxon>
        <taxon>Gunneridae</taxon>
        <taxon>Pentapetalae</taxon>
        <taxon>rosids</taxon>
        <taxon>fabids</taxon>
        <taxon>Malpighiales</taxon>
        <taxon>Salicaceae</taxon>
        <taxon>Saliceae</taxon>
        <taxon>Populus</taxon>
    </lineage>
</organism>
<comment type="caution">
    <text evidence="2">The sequence shown here is derived from an EMBL/GenBank/DDBJ whole genome shotgun (WGS) entry which is preliminary data.</text>
</comment>
<evidence type="ECO:0000256" key="1">
    <source>
        <dbReference type="SAM" id="SignalP"/>
    </source>
</evidence>
<evidence type="ECO:0000313" key="2">
    <source>
        <dbReference type="EMBL" id="KAG6737552.1"/>
    </source>
</evidence>
<feature type="signal peptide" evidence="1">
    <location>
        <begin position="1"/>
        <end position="21"/>
    </location>
</feature>
<dbReference type="Proteomes" id="UP000886885">
    <property type="component" value="Chromosome 19D"/>
</dbReference>
<accession>A0A8X7XVH1</accession>
<gene>
    <name evidence="2" type="ORF">POTOM_059080</name>
</gene>
<proteinExistence type="predicted"/>
<reference evidence="2" key="1">
    <citation type="journal article" date="2020" name="bioRxiv">
        <title>Hybrid origin of Populus tomentosa Carr. identified through genome sequencing and phylogenomic analysis.</title>
        <authorList>
            <person name="An X."/>
            <person name="Gao K."/>
            <person name="Chen Z."/>
            <person name="Li J."/>
            <person name="Yang X."/>
            <person name="Yang X."/>
            <person name="Zhou J."/>
            <person name="Guo T."/>
            <person name="Zhao T."/>
            <person name="Huang S."/>
            <person name="Miao D."/>
            <person name="Khan W.U."/>
            <person name="Rao P."/>
            <person name="Ye M."/>
            <person name="Lei B."/>
            <person name="Liao W."/>
            <person name="Wang J."/>
            <person name="Ji L."/>
            <person name="Li Y."/>
            <person name="Guo B."/>
            <person name="Mustafa N.S."/>
            <person name="Li S."/>
            <person name="Yun Q."/>
            <person name="Keller S.R."/>
            <person name="Mao J."/>
            <person name="Zhang R."/>
            <person name="Strauss S.H."/>
        </authorList>
    </citation>
    <scope>NUCLEOTIDE SEQUENCE</scope>
    <source>
        <strain evidence="2">GM15</strain>
        <tissue evidence="2">Leaf</tissue>
    </source>
</reference>
<keyword evidence="1" id="KW-0732">Signal</keyword>
<dbReference type="AlphaFoldDB" id="A0A8X7XVH1"/>
<evidence type="ECO:0000313" key="3">
    <source>
        <dbReference type="Proteomes" id="UP000886885"/>
    </source>
</evidence>
<dbReference type="OrthoDB" id="45007at2759"/>
<name>A0A8X7XVH1_POPTO</name>